<dbReference type="AlphaFoldDB" id="A0A6N2YY95"/>
<accession>A0A6N2YY95</accession>
<protein>
    <submittedName>
        <fullName evidence="1">Uncharacterized protein</fullName>
    </submittedName>
</protein>
<dbReference type="EMBL" id="CACRTN010000009">
    <property type="protein sequence ID" value="VYT72029.1"/>
    <property type="molecule type" value="Genomic_DNA"/>
</dbReference>
<organism evidence="1">
    <name type="scientific">Collinsella intestinalis</name>
    <dbReference type="NCBI Taxonomy" id="147207"/>
    <lineage>
        <taxon>Bacteria</taxon>
        <taxon>Bacillati</taxon>
        <taxon>Actinomycetota</taxon>
        <taxon>Coriobacteriia</taxon>
        <taxon>Coriobacteriales</taxon>
        <taxon>Coriobacteriaceae</taxon>
        <taxon>Collinsella</taxon>
    </lineage>
</organism>
<dbReference type="RefSeq" id="WP_156848204.1">
    <property type="nucleotide sequence ID" value="NZ_CACRTN010000009.1"/>
</dbReference>
<reference evidence="1" key="1">
    <citation type="submission" date="2019-11" db="EMBL/GenBank/DDBJ databases">
        <authorList>
            <person name="Feng L."/>
        </authorList>
    </citation>
    <scope>NUCLEOTIDE SEQUENCE</scope>
    <source>
        <strain evidence="1">CintestinalisLFYP54</strain>
    </source>
</reference>
<name>A0A6N2YY95_9ACTN</name>
<proteinExistence type="predicted"/>
<evidence type="ECO:0000313" key="1">
    <source>
        <dbReference type="EMBL" id="VYT72029.1"/>
    </source>
</evidence>
<sequence length="170" mass="18758">MNSSNLIVWYESGSCDEFHMPDPPYDTGVALQREYVDVANPDEGIFLERSYMSFSDDDPAKEVLDKPQMSLYSRTMIVSPDELEAALSVDLHGIEVLRRDPMSRNKCGLSVTTASTLGFRPEAVLKSPAWRGEALTDLLTKMHEMGGGDEEIGRRLDAFFSAIGDDGSAS</sequence>
<gene>
    <name evidence="1" type="ORF">CILFYP54_01359</name>
</gene>